<keyword evidence="7" id="KW-1185">Reference proteome</keyword>
<dbReference type="PANTHER" id="PTHR22939:SF129">
    <property type="entry name" value="SERINE PROTEASE HTRA2, MITOCHONDRIAL"/>
    <property type="match status" value="1"/>
</dbReference>
<gene>
    <name evidence="6" type="ORF">LKE05_01890</name>
</gene>
<feature type="chain" id="PRO_5042211766" evidence="4">
    <location>
        <begin position="23"/>
        <end position="378"/>
    </location>
</feature>
<dbReference type="InterPro" id="IPR009003">
    <property type="entry name" value="Peptidase_S1_PA"/>
</dbReference>
<dbReference type="AlphaFoldDB" id="A0AAE3DX97"/>
<comment type="similarity">
    <text evidence="1">Belongs to the peptidase S1C family.</text>
</comment>
<dbReference type="InterPro" id="IPR001478">
    <property type="entry name" value="PDZ"/>
</dbReference>
<protein>
    <submittedName>
        <fullName evidence="6">Trypsin-like peptidase domain-containing protein</fullName>
    </submittedName>
</protein>
<feature type="signal peptide" evidence="4">
    <location>
        <begin position="1"/>
        <end position="22"/>
    </location>
</feature>
<dbReference type="Pfam" id="PF13180">
    <property type="entry name" value="PDZ_2"/>
    <property type="match status" value="1"/>
</dbReference>
<dbReference type="SUPFAM" id="SSF50156">
    <property type="entry name" value="PDZ domain-like"/>
    <property type="match status" value="1"/>
</dbReference>
<sequence length="378" mass="40251">MKRKIVFACMISALLLSQTAMAAPNVEVNGTQIDTDAVIIDDKTYVPLRGVFEAAGAEVSWNEETQTAGINISNSLSDDELIPSVIESVSPSVVGIIGRGKTESYYGSQEGIMSGSGVIIKTGGEILTNAHVVKNMNTILVVMNDGKGYEAQLKYIDEDTDLAIVKIKKIGLPVVKFANSEDIVVGKQVIAIGTPITFSLRNSATVGHISGLNRSVGEPYRLVQTDTAITHGNSGGALINMNGELVGITSSGYSGTNTNFAVPVDTVKYVLNQFELYGKVRHISFGAEFQEDWLAELGVPSEAGLTIKGLEKSSPLAKASFKTGDVLVSVDDVAINSIVELNELMKNYLPGDTVKVGVKTNGEIKYADIVLDEKAKTE</sequence>
<dbReference type="InterPro" id="IPR036582">
    <property type="entry name" value="Mao_N_sf"/>
</dbReference>
<comment type="caution">
    <text evidence="6">The sequence shown here is derived from an EMBL/GenBank/DDBJ whole genome shotgun (WGS) entry which is preliminary data.</text>
</comment>
<evidence type="ECO:0000256" key="1">
    <source>
        <dbReference type="ARBA" id="ARBA00010541"/>
    </source>
</evidence>
<organism evidence="6 7">
    <name type="scientific">Hominilimicola fabiformis</name>
    <dbReference type="NCBI Taxonomy" id="2885356"/>
    <lineage>
        <taxon>Bacteria</taxon>
        <taxon>Bacillati</taxon>
        <taxon>Bacillota</taxon>
        <taxon>Clostridia</taxon>
        <taxon>Eubacteriales</taxon>
        <taxon>Oscillospiraceae</taxon>
        <taxon>Hominilimicola</taxon>
    </lineage>
</organism>
<dbReference type="Pfam" id="PF07833">
    <property type="entry name" value="Cu_amine_oxidN1"/>
    <property type="match status" value="1"/>
</dbReference>
<evidence type="ECO:0000256" key="3">
    <source>
        <dbReference type="ARBA" id="ARBA00022801"/>
    </source>
</evidence>
<proteinExistence type="inferred from homology"/>
<dbReference type="GO" id="GO:0004252">
    <property type="term" value="F:serine-type endopeptidase activity"/>
    <property type="evidence" value="ECO:0007669"/>
    <property type="project" value="InterPro"/>
</dbReference>
<dbReference type="InterPro" id="IPR036034">
    <property type="entry name" value="PDZ_sf"/>
</dbReference>
<keyword evidence="4" id="KW-0732">Signal</keyword>
<dbReference type="InterPro" id="IPR001940">
    <property type="entry name" value="Peptidase_S1C"/>
</dbReference>
<name>A0AAE3DX97_9FIRM</name>
<dbReference type="PRINTS" id="PR00834">
    <property type="entry name" value="PROTEASES2C"/>
</dbReference>
<evidence type="ECO:0000259" key="5">
    <source>
        <dbReference type="SMART" id="SM00228"/>
    </source>
</evidence>
<feature type="domain" description="PDZ" evidence="5">
    <location>
        <begin position="283"/>
        <end position="362"/>
    </location>
</feature>
<dbReference type="SUPFAM" id="SSF50494">
    <property type="entry name" value="Trypsin-like serine proteases"/>
    <property type="match status" value="1"/>
</dbReference>
<keyword evidence="2" id="KW-0645">Protease</keyword>
<dbReference type="GO" id="GO:0006508">
    <property type="term" value="P:proteolysis"/>
    <property type="evidence" value="ECO:0007669"/>
    <property type="project" value="UniProtKB-KW"/>
</dbReference>
<evidence type="ECO:0000313" key="7">
    <source>
        <dbReference type="Proteomes" id="UP001198242"/>
    </source>
</evidence>
<dbReference type="PANTHER" id="PTHR22939">
    <property type="entry name" value="SERINE PROTEASE FAMILY S1C HTRA-RELATED"/>
    <property type="match status" value="1"/>
</dbReference>
<keyword evidence="3" id="KW-0378">Hydrolase</keyword>
<dbReference type="SUPFAM" id="SSF55383">
    <property type="entry name" value="Copper amine oxidase, domain N"/>
    <property type="match status" value="1"/>
</dbReference>
<evidence type="ECO:0000313" key="6">
    <source>
        <dbReference type="EMBL" id="MCC2209546.1"/>
    </source>
</evidence>
<dbReference type="SMART" id="SM00228">
    <property type="entry name" value="PDZ"/>
    <property type="match status" value="1"/>
</dbReference>
<accession>A0AAE3DX97</accession>
<evidence type="ECO:0000256" key="2">
    <source>
        <dbReference type="ARBA" id="ARBA00022670"/>
    </source>
</evidence>
<dbReference type="RefSeq" id="WP_147514635.1">
    <property type="nucleotide sequence ID" value="NZ_JAJEQM010000002.1"/>
</dbReference>
<evidence type="ECO:0000256" key="4">
    <source>
        <dbReference type="SAM" id="SignalP"/>
    </source>
</evidence>
<dbReference type="Gene3D" id="2.40.10.120">
    <property type="match status" value="1"/>
</dbReference>
<dbReference type="Pfam" id="PF13365">
    <property type="entry name" value="Trypsin_2"/>
    <property type="match status" value="1"/>
</dbReference>
<reference evidence="6 7" key="1">
    <citation type="submission" date="2021-10" db="EMBL/GenBank/DDBJ databases">
        <title>Anaerobic single-cell dispensing facilitates the cultivation of human gut bacteria.</title>
        <authorList>
            <person name="Afrizal A."/>
        </authorList>
    </citation>
    <scope>NUCLEOTIDE SEQUENCE [LARGE SCALE GENOMIC DNA]</scope>
    <source>
        <strain evidence="6 7">CLA-AA-H232</strain>
    </source>
</reference>
<dbReference type="Proteomes" id="UP001198242">
    <property type="component" value="Unassembled WGS sequence"/>
</dbReference>
<dbReference type="EMBL" id="JAJEQM010000002">
    <property type="protein sequence ID" value="MCC2209546.1"/>
    <property type="molecule type" value="Genomic_DNA"/>
</dbReference>
<dbReference type="Gene3D" id="2.30.42.10">
    <property type="match status" value="1"/>
</dbReference>
<dbReference type="InterPro" id="IPR012854">
    <property type="entry name" value="Cu_amine_oxidase-like_N"/>
</dbReference>